<comment type="catalytic activity">
    <reaction evidence="11">
        <text>a 2-methoxy-6-(all-trans-polyprenyl)phenol + 2 reduced [2Fe-2S]-[ferredoxin] + O2 + 2 H(+) = a 2-methoxy-6-(all-trans-polyprenyl)benzene-1,4-diol + 2 oxidized [2Fe-2S]-[ferredoxin] + H2O</text>
        <dbReference type="Rhea" id="RHEA:81183"/>
        <dbReference type="Rhea" id="RHEA-COMP:9551"/>
        <dbReference type="Rhea" id="RHEA-COMP:10000"/>
        <dbReference type="Rhea" id="RHEA-COMP:10001"/>
        <dbReference type="Rhea" id="RHEA-COMP:10858"/>
        <dbReference type="ChEBI" id="CHEBI:15377"/>
        <dbReference type="ChEBI" id="CHEBI:15378"/>
        <dbReference type="ChEBI" id="CHEBI:15379"/>
        <dbReference type="ChEBI" id="CHEBI:33737"/>
        <dbReference type="ChEBI" id="CHEBI:33738"/>
        <dbReference type="ChEBI" id="CHEBI:62731"/>
        <dbReference type="ChEBI" id="CHEBI:84166"/>
        <dbReference type="EC" id="1.14.15.46"/>
    </reaction>
</comment>
<dbReference type="EC" id="1.14.15.45" evidence="11"/>
<keyword evidence="4 11" id="KW-0831">Ubiquinone biosynthesis</keyword>
<dbReference type="GO" id="GO:0016712">
    <property type="term" value="F:oxidoreductase activity, acting on paired donors, with incorporation or reduction of molecular oxygen, reduced flavin or flavoprotein as one donor, and incorporation of one atom of oxygen"/>
    <property type="evidence" value="ECO:0007669"/>
    <property type="project" value="UniProtKB-UniRule"/>
</dbReference>
<dbReference type="Pfam" id="PF01494">
    <property type="entry name" value="FAD_binding_3"/>
    <property type="match status" value="1"/>
</dbReference>
<dbReference type="InterPro" id="IPR010971">
    <property type="entry name" value="UbiH/COQ6"/>
</dbReference>
<proteinExistence type="inferred from homology"/>
<evidence type="ECO:0000256" key="6">
    <source>
        <dbReference type="ARBA" id="ARBA00022827"/>
    </source>
</evidence>
<dbReference type="PANTHER" id="PTHR43876:SF7">
    <property type="entry name" value="UBIQUINONE BIOSYNTHESIS MONOOXYGENASE COQ6, MITOCHONDRIAL"/>
    <property type="match status" value="1"/>
</dbReference>
<dbReference type="FunFam" id="3.50.50.60:FF:000021">
    <property type="entry name" value="Ubiquinone biosynthesis monooxygenase COQ6"/>
    <property type="match status" value="1"/>
</dbReference>
<reference evidence="14" key="1">
    <citation type="submission" date="2016-03" db="EMBL/GenBank/DDBJ databases">
        <authorList>
            <person name="Devillers Hugo."/>
        </authorList>
    </citation>
    <scope>NUCLEOTIDE SEQUENCE [LARGE SCALE GENOMIC DNA]</scope>
</reference>
<evidence type="ECO:0000259" key="12">
    <source>
        <dbReference type="Pfam" id="PF01494"/>
    </source>
</evidence>
<dbReference type="Gene3D" id="3.50.50.60">
    <property type="entry name" value="FAD/NAD(P)-binding domain"/>
    <property type="match status" value="2"/>
</dbReference>
<evidence type="ECO:0000256" key="7">
    <source>
        <dbReference type="ARBA" id="ARBA00023002"/>
    </source>
</evidence>
<comment type="cofactor">
    <cofactor evidence="1 11">
        <name>FAD</name>
        <dbReference type="ChEBI" id="CHEBI:57692"/>
    </cofactor>
</comment>
<evidence type="ECO:0000256" key="8">
    <source>
        <dbReference type="ARBA" id="ARBA00023033"/>
    </source>
</evidence>
<dbReference type="Proteomes" id="UP000191144">
    <property type="component" value="Chromosome G"/>
</dbReference>
<gene>
    <name evidence="11" type="primary">COQ6</name>
    <name evidence="13" type="ORF">LAME_0G02652G</name>
</gene>
<dbReference type="InterPro" id="IPR036188">
    <property type="entry name" value="FAD/NAD-bd_sf"/>
</dbReference>
<organism evidence="13 14">
    <name type="scientific">Lachancea meyersii CBS 8951</name>
    <dbReference type="NCBI Taxonomy" id="1266667"/>
    <lineage>
        <taxon>Eukaryota</taxon>
        <taxon>Fungi</taxon>
        <taxon>Dikarya</taxon>
        <taxon>Ascomycota</taxon>
        <taxon>Saccharomycotina</taxon>
        <taxon>Saccharomycetes</taxon>
        <taxon>Saccharomycetales</taxon>
        <taxon>Saccharomycetaceae</taxon>
        <taxon>Lachancea</taxon>
    </lineage>
</organism>
<keyword evidence="5 11" id="KW-0999">Mitochondrion inner membrane</keyword>
<dbReference type="UniPathway" id="UPA00232"/>
<evidence type="ECO:0000256" key="5">
    <source>
        <dbReference type="ARBA" id="ARBA00022792"/>
    </source>
</evidence>
<dbReference type="OrthoDB" id="683240at2759"/>
<evidence type="ECO:0000256" key="4">
    <source>
        <dbReference type="ARBA" id="ARBA00022688"/>
    </source>
</evidence>
<evidence type="ECO:0000256" key="10">
    <source>
        <dbReference type="ARBA" id="ARBA00023136"/>
    </source>
</evidence>
<comment type="subcellular location">
    <subcellularLocation>
        <location evidence="11">Mitochondrion inner membrane</location>
        <topology evidence="11">Peripheral membrane protein</topology>
        <orientation evidence="11">Matrix side</orientation>
    </subcellularLocation>
</comment>
<dbReference type="PROSITE" id="PS01304">
    <property type="entry name" value="UBIH"/>
    <property type="match status" value="1"/>
</dbReference>
<keyword evidence="6 11" id="KW-0274">FAD</keyword>
<dbReference type="InterPro" id="IPR018168">
    <property type="entry name" value="Ubi_Hdrlase_CS"/>
</dbReference>
<dbReference type="HAMAP" id="MF_03193">
    <property type="entry name" value="COQ6_monooxygenase"/>
    <property type="match status" value="1"/>
</dbReference>
<keyword evidence="8 11" id="KW-0503">Monooxygenase</keyword>
<dbReference type="InterPro" id="IPR002938">
    <property type="entry name" value="FAD-bd"/>
</dbReference>
<dbReference type="PRINTS" id="PR00420">
    <property type="entry name" value="RNGMNOXGNASE"/>
</dbReference>
<dbReference type="EMBL" id="LT598484">
    <property type="protein sequence ID" value="SCU99306.1"/>
    <property type="molecule type" value="Genomic_DNA"/>
</dbReference>
<dbReference type="FunFam" id="3.50.50.60:FF:000239">
    <property type="entry name" value="Ubiquinone biosynthesis monooxygenase COQ6, mitochondrial"/>
    <property type="match status" value="1"/>
</dbReference>
<keyword evidence="9 11" id="KW-0496">Mitochondrion</keyword>
<dbReference type="NCBIfam" id="TIGR01988">
    <property type="entry name" value="Ubi-OHases"/>
    <property type="match status" value="1"/>
</dbReference>
<keyword evidence="7 11" id="KW-0560">Oxidoreductase</keyword>
<comment type="function">
    <text evidence="11">FAD-dependent monooxygenase required for two non-consecutive steps during ubiquinone biosynthesis. Required for the C5-ring hydroxylation during ubiquinone biosynthesis by catalyzing the hydroxylation of 4-hydroxy-3-(all-trans-polyprenyl)benzoic acid to 3,4-dihydroxy-5-(all-trans-polyprenyl)benzoic acid. Also acts downstream of coq4, for the C1-hydroxylation during ubiquinone biosynthesis by catalyzing the hydroxylation of 2-methoxy-6-(all-trans-polyprenyl)phenol to 2-methoxy-6-(all-trans-polyprenyl)benzene-1,4-diol. The electrons required for the hydroxylation reaction are funneled indirectly to coq6 from NADPH via a ferredoxin/ferredoxin reductase system.</text>
</comment>
<keyword evidence="10 11" id="KW-0472">Membrane</keyword>
<name>A0A1G4K6A3_9SACH</name>
<dbReference type="InterPro" id="IPR000689">
    <property type="entry name" value="UbQ_mOase_COQ6"/>
</dbReference>
<dbReference type="AlphaFoldDB" id="A0A1G4K6A3"/>
<protein>
    <recommendedName>
        <fullName evidence="11">Ubiquinone biosynthesis monooxygenase COQ6, mitochondrial</fullName>
        <ecNumber evidence="11">1.14.15.45</ecNumber>
    </recommendedName>
    <alternativeName>
        <fullName evidence="11">2-methoxy-6-polyprenolphenol 4-hydroxylase</fullName>
        <ecNumber evidence="11">1.14.15.46</ecNumber>
    </alternativeName>
</protein>
<comment type="pathway">
    <text evidence="11">Cofactor biosynthesis; ubiquinone biosynthesis.</text>
</comment>
<evidence type="ECO:0000256" key="11">
    <source>
        <dbReference type="HAMAP-Rule" id="MF_03193"/>
    </source>
</evidence>
<sequence>MSFKLLRPSWTLVRSLASSATPKKTDIFIVGGGPAGLTLAAAIRTSPYLSGLNTTLVDAGDLKGKTAQFFHNPPEDFSNRVISLTSQSKKFLEQRVGVQLMSDRLQAFDGLYVSDGCTDAQLELEKDSMGFMIEIFNIQSSLLHRLSGLQSPTLNLIDQTKVLSIEYKNPEDPQSWLKVSLSNGEVFETRLLVGCDGFNSPVRKFSNIESRGWFYNRFGVVANMKLDFPPFKVRGWQRFLPTGPIAHLPMPGDRATLVWSTTEPLSRLLLSIEPQQLALLVNAAFVLDDVDMQYYYKQLEQGSITTQELQEDIAHRTEVKYGKLEDETLIDEIYPPIVSEIDGSSRARFPLKLSHADSYVAERIALVGDAAHTTHPLAGQGLNMGQGDVESLVKVLEVASQRGLDLGSLLALEPYWAERYPYNNMLLGVVDKLHKLYSLDFGPIVAARSMGLKLLQKLEPVKHFMISSVSGKAR</sequence>
<keyword evidence="14" id="KW-1185">Reference proteome</keyword>
<dbReference type="GO" id="GO:0120538">
    <property type="term" value="F:2-methoxy-6-polyprenolphenol 4-hydroxylase activity"/>
    <property type="evidence" value="ECO:0007669"/>
    <property type="project" value="UniProtKB-EC"/>
</dbReference>
<comment type="similarity">
    <text evidence="2 11">Belongs to the UbiH/COQ6 family.</text>
</comment>
<accession>A0A1G4K6A3</accession>
<comment type="subunit">
    <text evidence="11">Component of a multi-subunit COQ enzyme complex, composed of at least COQ3, COQ4, COQ5, COQ6, COQ7 and COQ9.</text>
</comment>
<keyword evidence="3 11" id="KW-0285">Flavoprotein</keyword>
<evidence type="ECO:0000313" key="14">
    <source>
        <dbReference type="Proteomes" id="UP000191144"/>
    </source>
</evidence>
<evidence type="ECO:0000313" key="13">
    <source>
        <dbReference type="EMBL" id="SCU99306.1"/>
    </source>
</evidence>
<dbReference type="SUPFAM" id="SSF51905">
    <property type="entry name" value="FAD/NAD(P)-binding domain"/>
    <property type="match status" value="1"/>
</dbReference>
<evidence type="ECO:0000256" key="2">
    <source>
        <dbReference type="ARBA" id="ARBA00005349"/>
    </source>
</evidence>
<evidence type="ECO:0000256" key="3">
    <source>
        <dbReference type="ARBA" id="ARBA00022630"/>
    </source>
</evidence>
<dbReference type="GO" id="GO:0106364">
    <property type="term" value="F:4-hydroxy-3-all-trans-polyprenylbenzoate oxygenase activity"/>
    <property type="evidence" value="ECO:0007669"/>
    <property type="project" value="UniProtKB-EC"/>
</dbReference>
<dbReference type="NCBIfam" id="TIGR01989">
    <property type="entry name" value="COQ6"/>
    <property type="match status" value="1"/>
</dbReference>
<dbReference type="EC" id="1.14.15.46" evidence="11"/>
<comment type="catalytic activity">
    <reaction evidence="11">
        <text>a 4-hydroxy-3-(all-trans-polyprenyl)benzoate + 2 reduced [2Fe-2S]-[ferredoxin] + O2 + 2 H(+) = a 3,4-dihydroxy-5-(all-trans-polyprenyl)benzoate + 2 oxidized [2Fe-2S]-[ferredoxin] + H2O</text>
        <dbReference type="Rhea" id="RHEA:81195"/>
        <dbReference type="Rhea" id="RHEA-COMP:9514"/>
        <dbReference type="Rhea" id="RHEA-COMP:10000"/>
        <dbReference type="Rhea" id="RHEA-COMP:10001"/>
        <dbReference type="Rhea" id="RHEA-COMP:10930"/>
        <dbReference type="ChEBI" id="CHEBI:15377"/>
        <dbReference type="ChEBI" id="CHEBI:15378"/>
        <dbReference type="ChEBI" id="CHEBI:15379"/>
        <dbReference type="ChEBI" id="CHEBI:33737"/>
        <dbReference type="ChEBI" id="CHEBI:33738"/>
        <dbReference type="ChEBI" id="CHEBI:64694"/>
        <dbReference type="ChEBI" id="CHEBI:78396"/>
        <dbReference type="EC" id="1.14.15.45"/>
    </reaction>
</comment>
<dbReference type="GO" id="GO:0071949">
    <property type="term" value="F:FAD binding"/>
    <property type="evidence" value="ECO:0007669"/>
    <property type="project" value="InterPro"/>
</dbReference>
<evidence type="ECO:0000256" key="9">
    <source>
        <dbReference type="ARBA" id="ARBA00023128"/>
    </source>
</evidence>
<dbReference type="InterPro" id="IPR051205">
    <property type="entry name" value="UbiH/COQ6_monooxygenase"/>
</dbReference>
<feature type="domain" description="FAD-binding" evidence="12">
    <location>
        <begin position="345"/>
        <end position="397"/>
    </location>
</feature>
<dbReference type="GO" id="GO:0031314">
    <property type="term" value="C:extrinsic component of mitochondrial inner membrane"/>
    <property type="evidence" value="ECO:0007669"/>
    <property type="project" value="UniProtKB-UniRule"/>
</dbReference>
<dbReference type="PANTHER" id="PTHR43876">
    <property type="entry name" value="UBIQUINONE BIOSYNTHESIS MONOOXYGENASE COQ6, MITOCHONDRIAL"/>
    <property type="match status" value="1"/>
</dbReference>
<evidence type="ECO:0000256" key="1">
    <source>
        <dbReference type="ARBA" id="ARBA00001974"/>
    </source>
</evidence>